<proteinExistence type="predicted"/>
<sequence>MIFPRFISKHKFVSAVAALAIIGGASTLVDDPKSGQEQGSSEPVTAEVVKVMSSDSVLVSLGSGVEQTIRLAGIRVPNDTPDAYECLGDEARQLLEKLAPVGTPIAVKKNASQPDESKYWLADIVVNNELVSEQIVRSGLAVLSLSDEDEAYRKQLENAVEDAKSSHVGVYDPTVQCLPQIVLADNETMFGQVDSLLNGSYTIADLDSMIEQIQQRDEKSNQYIGLIQRSETFSYVAFHDEYFDRLQKSQKKLEDYQQRLAQLREEEKAKEQQAEEVRQAQEARQAEEARLQQEKQNQQQSSPSAPVNQPSSGPYFGSCKEAKAAGAAPLYLGSPGYRSDLDRDGDGVACER</sequence>
<dbReference type="InterPro" id="IPR008613">
    <property type="entry name" value="Excalibur_Ca-bd_domain"/>
</dbReference>
<dbReference type="SMART" id="SM00318">
    <property type="entry name" value="SNc"/>
    <property type="match status" value="1"/>
</dbReference>
<feature type="compositionally biased region" description="Basic and acidic residues" evidence="1">
    <location>
        <begin position="339"/>
        <end position="352"/>
    </location>
</feature>
<dbReference type="Pfam" id="PF05901">
    <property type="entry name" value="Excalibur"/>
    <property type="match status" value="1"/>
</dbReference>
<evidence type="ECO:0000259" key="2">
    <source>
        <dbReference type="PROSITE" id="PS50830"/>
    </source>
</evidence>
<feature type="domain" description="TNase-like" evidence="2">
    <location>
        <begin position="42"/>
        <end position="173"/>
    </location>
</feature>
<accession>A0A1H2LGQ8</accession>
<gene>
    <name evidence="3" type="ORF">SAMN04489737_1130</name>
</gene>
<dbReference type="InterPro" id="IPR016071">
    <property type="entry name" value="Staphylococal_nuclease_OB-fold"/>
</dbReference>
<dbReference type="GeneID" id="65344863"/>
<organism evidence="3 4">
    <name type="scientific">Arcanobacterium phocae</name>
    <dbReference type="NCBI Taxonomy" id="131112"/>
    <lineage>
        <taxon>Bacteria</taxon>
        <taxon>Bacillati</taxon>
        <taxon>Actinomycetota</taxon>
        <taxon>Actinomycetes</taxon>
        <taxon>Actinomycetales</taxon>
        <taxon>Actinomycetaceae</taxon>
        <taxon>Arcanobacterium</taxon>
    </lineage>
</organism>
<dbReference type="RefSeq" id="WP_091280866.1">
    <property type="nucleotide sequence ID" value="NZ_LT629804.1"/>
</dbReference>
<dbReference type="STRING" id="131112.SAMN04489737_1130"/>
<dbReference type="AlphaFoldDB" id="A0A1H2LGQ8"/>
<dbReference type="PROSITE" id="PS50830">
    <property type="entry name" value="TNASE_3"/>
    <property type="match status" value="1"/>
</dbReference>
<evidence type="ECO:0000313" key="3">
    <source>
        <dbReference type="EMBL" id="SDU80207.1"/>
    </source>
</evidence>
<dbReference type="OrthoDB" id="4337778at2"/>
<evidence type="ECO:0000256" key="1">
    <source>
        <dbReference type="SAM" id="MobiDB-lite"/>
    </source>
</evidence>
<feature type="compositionally biased region" description="Basic and acidic residues" evidence="1">
    <location>
        <begin position="271"/>
        <end position="293"/>
    </location>
</feature>
<dbReference type="Proteomes" id="UP000214355">
    <property type="component" value="Chromosome I"/>
</dbReference>
<name>A0A1H2LGQ8_9ACTO</name>
<dbReference type="EMBL" id="LT629804">
    <property type="protein sequence ID" value="SDU80207.1"/>
    <property type="molecule type" value="Genomic_DNA"/>
</dbReference>
<dbReference type="InterPro" id="IPR035437">
    <property type="entry name" value="SNase_OB-fold_sf"/>
</dbReference>
<evidence type="ECO:0000313" key="4">
    <source>
        <dbReference type="Proteomes" id="UP000214355"/>
    </source>
</evidence>
<dbReference type="SMART" id="SM00894">
    <property type="entry name" value="Excalibur"/>
    <property type="match status" value="1"/>
</dbReference>
<keyword evidence="4" id="KW-1185">Reference proteome</keyword>
<protein>
    <submittedName>
        <fullName evidence="3">Nuclease homologue</fullName>
    </submittedName>
</protein>
<dbReference type="SUPFAM" id="SSF50199">
    <property type="entry name" value="Staphylococcal nuclease"/>
    <property type="match status" value="1"/>
</dbReference>
<reference evidence="4" key="1">
    <citation type="submission" date="2016-10" db="EMBL/GenBank/DDBJ databases">
        <authorList>
            <person name="Varghese N."/>
            <person name="Submissions S."/>
        </authorList>
    </citation>
    <scope>NUCLEOTIDE SEQUENCE [LARGE SCALE GENOMIC DNA]</scope>
    <source>
        <strain evidence="4">DSM 10002</strain>
    </source>
</reference>
<feature type="region of interest" description="Disordered" evidence="1">
    <location>
        <begin position="271"/>
        <end position="352"/>
    </location>
</feature>
<feature type="compositionally biased region" description="Polar residues" evidence="1">
    <location>
        <begin position="301"/>
        <end position="312"/>
    </location>
</feature>
<dbReference type="Gene3D" id="2.40.50.90">
    <property type="match status" value="1"/>
</dbReference>